<dbReference type="InterPro" id="IPR050266">
    <property type="entry name" value="AB_hydrolase_sf"/>
</dbReference>
<dbReference type="Proteomes" id="UP000264036">
    <property type="component" value="Unassembled WGS sequence"/>
</dbReference>
<organism evidence="2 3">
    <name type="scientific">Advenella kashmirensis</name>
    <dbReference type="NCBI Taxonomy" id="310575"/>
    <lineage>
        <taxon>Bacteria</taxon>
        <taxon>Pseudomonadati</taxon>
        <taxon>Pseudomonadota</taxon>
        <taxon>Betaproteobacteria</taxon>
        <taxon>Burkholderiales</taxon>
        <taxon>Alcaligenaceae</taxon>
    </lineage>
</organism>
<dbReference type="EMBL" id="DOEK01000046">
    <property type="protein sequence ID" value="HBP31801.1"/>
    <property type="molecule type" value="Genomic_DNA"/>
</dbReference>
<gene>
    <name evidence="2" type="ORF">DD666_20630</name>
</gene>
<evidence type="ECO:0000259" key="1">
    <source>
        <dbReference type="Pfam" id="PF00561"/>
    </source>
</evidence>
<sequence length="279" mass="30522">MTMQNEYPQHTLTLANTAIAYQDVGHASTCLLLVHGSLCDFRFWRWQLPDLSVALRVIAPSLPGYPPASPMLSDAGAHFSIDQHTTDLFALMDHLGINHFAVLGHSRGARVAVEMACRRPDRVTHLLLADPGLGSVLPEDSMPALPYRDLALAAHERGDTDAALEIFIDGVSGAGTWKRMVSWFKAMTREQATTLPLIIREPLYELNPSQINEYGIPVTLIGGSDSPAPFPAILDALQQQFRHVTRHTLTPASHGLNLALPHAFNQIILQELIPATPAP</sequence>
<dbReference type="GO" id="GO:0016787">
    <property type="term" value="F:hydrolase activity"/>
    <property type="evidence" value="ECO:0007669"/>
    <property type="project" value="UniProtKB-KW"/>
</dbReference>
<dbReference type="InterPro" id="IPR029058">
    <property type="entry name" value="AB_hydrolase_fold"/>
</dbReference>
<keyword evidence="2" id="KW-0378">Hydrolase</keyword>
<dbReference type="PANTHER" id="PTHR43798">
    <property type="entry name" value="MONOACYLGLYCEROL LIPASE"/>
    <property type="match status" value="1"/>
</dbReference>
<reference evidence="2 3" key="1">
    <citation type="journal article" date="2018" name="Nat. Biotechnol.">
        <title>A standardized bacterial taxonomy based on genome phylogeny substantially revises the tree of life.</title>
        <authorList>
            <person name="Parks D.H."/>
            <person name="Chuvochina M."/>
            <person name="Waite D.W."/>
            <person name="Rinke C."/>
            <person name="Skarshewski A."/>
            <person name="Chaumeil P.A."/>
            <person name="Hugenholtz P."/>
        </authorList>
    </citation>
    <scope>NUCLEOTIDE SEQUENCE [LARGE SCALE GENOMIC DNA]</scope>
    <source>
        <strain evidence="2">UBA10707</strain>
    </source>
</reference>
<accession>A0A356LMJ0</accession>
<feature type="domain" description="AB hydrolase-1" evidence="1">
    <location>
        <begin position="31"/>
        <end position="141"/>
    </location>
</feature>
<dbReference type="SUPFAM" id="SSF53474">
    <property type="entry name" value="alpha/beta-Hydrolases"/>
    <property type="match status" value="1"/>
</dbReference>
<evidence type="ECO:0000313" key="3">
    <source>
        <dbReference type="Proteomes" id="UP000264036"/>
    </source>
</evidence>
<dbReference type="AlphaFoldDB" id="A0A356LMJ0"/>
<dbReference type="Pfam" id="PF00561">
    <property type="entry name" value="Abhydrolase_1"/>
    <property type="match status" value="1"/>
</dbReference>
<name>A0A356LMJ0_9BURK</name>
<proteinExistence type="predicted"/>
<comment type="caution">
    <text evidence="2">The sequence shown here is derived from an EMBL/GenBank/DDBJ whole genome shotgun (WGS) entry which is preliminary data.</text>
</comment>
<dbReference type="Gene3D" id="3.40.50.1820">
    <property type="entry name" value="alpha/beta hydrolase"/>
    <property type="match status" value="1"/>
</dbReference>
<dbReference type="InterPro" id="IPR000073">
    <property type="entry name" value="AB_hydrolase_1"/>
</dbReference>
<protein>
    <submittedName>
        <fullName evidence="2">Alpha/beta hydrolase</fullName>
    </submittedName>
</protein>
<evidence type="ECO:0000313" key="2">
    <source>
        <dbReference type="EMBL" id="HBP31801.1"/>
    </source>
</evidence>
<dbReference type="PRINTS" id="PR00111">
    <property type="entry name" value="ABHYDROLASE"/>
</dbReference>